<reference evidence="2 3" key="1">
    <citation type="journal article" date="2019" name="Int. J. Syst. Evol. Microbiol.">
        <title>The Global Catalogue of Microorganisms (GCM) 10K type strain sequencing project: providing services to taxonomists for standard genome sequencing and annotation.</title>
        <authorList>
            <consortium name="The Broad Institute Genomics Platform"/>
            <consortium name="The Broad Institute Genome Sequencing Center for Infectious Disease"/>
            <person name="Wu L."/>
            <person name="Ma J."/>
        </authorList>
    </citation>
    <scope>NUCLEOTIDE SEQUENCE [LARGE SCALE GENOMIC DNA]</scope>
    <source>
        <strain evidence="2 3">JCM 4395</strain>
    </source>
</reference>
<gene>
    <name evidence="2" type="ORF">GCM10010276_33850</name>
</gene>
<evidence type="ECO:0000313" key="2">
    <source>
        <dbReference type="EMBL" id="GAA2491637.1"/>
    </source>
</evidence>
<dbReference type="EMBL" id="BAAASG010000007">
    <property type="protein sequence ID" value="GAA2491637.1"/>
    <property type="molecule type" value="Genomic_DNA"/>
</dbReference>
<name>A0ABN3LXR5_STRLO</name>
<accession>A0ABN3LXR5</accession>
<sequence length="241" mass="25327">MPLSDSTDVEPCPARVRFSDGIRGSDRFRRLAGAPVISVAVAGPGGQGEAVREPDGALALAAERGFGRYIGYACPGVGGAGEALFYGGGLGVGLSVLGFVHVYDGGRLHVVVLLVALLLLGFGALWIGPAVLRRFRRRAGGPTPRLYCFEDGVVVAVGVGMRSFGWTEVGLDNEDWEHPGYEGKHSGTRRVLRAPDGSVLAEFSGREPEGAGAFRMAQLHQAARDRCPRDGVEGQDGRGVV</sequence>
<keyword evidence="1" id="KW-0812">Transmembrane</keyword>
<dbReference type="Proteomes" id="UP001501777">
    <property type="component" value="Unassembled WGS sequence"/>
</dbReference>
<keyword evidence="3" id="KW-1185">Reference proteome</keyword>
<evidence type="ECO:0000313" key="3">
    <source>
        <dbReference type="Proteomes" id="UP001501777"/>
    </source>
</evidence>
<protein>
    <submittedName>
        <fullName evidence="2">Uncharacterized protein</fullName>
    </submittedName>
</protein>
<organism evidence="2 3">
    <name type="scientific">Streptomyces longisporus</name>
    <dbReference type="NCBI Taxonomy" id="1948"/>
    <lineage>
        <taxon>Bacteria</taxon>
        <taxon>Bacillati</taxon>
        <taxon>Actinomycetota</taxon>
        <taxon>Actinomycetes</taxon>
        <taxon>Kitasatosporales</taxon>
        <taxon>Streptomycetaceae</taxon>
        <taxon>Streptomyces</taxon>
    </lineage>
</organism>
<feature type="transmembrane region" description="Helical" evidence="1">
    <location>
        <begin position="108"/>
        <end position="128"/>
    </location>
</feature>
<keyword evidence="1" id="KW-0472">Membrane</keyword>
<keyword evidence="1" id="KW-1133">Transmembrane helix</keyword>
<proteinExistence type="predicted"/>
<feature type="transmembrane region" description="Helical" evidence="1">
    <location>
        <begin position="83"/>
        <end position="102"/>
    </location>
</feature>
<evidence type="ECO:0000256" key="1">
    <source>
        <dbReference type="SAM" id="Phobius"/>
    </source>
</evidence>
<comment type="caution">
    <text evidence="2">The sequence shown here is derived from an EMBL/GenBank/DDBJ whole genome shotgun (WGS) entry which is preliminary data.</text>
</comment>